<keyword evidence="2" id="KW-0418">Kinase</keyword>
<dbReference type="PANTHER" id="PTHR24359">
    <property type="entry name" value="SERINE/THREONINE-PROTEIN KINASE SBK1"/>
    <property type="match status" value="1"/>
</dbReference>
<feature type="domain" description="Protein kinase" evidence="1">
    <location>
        <begin position="1"/>
        <end position="187"/>
    </location>
</feature>
<dbReference type="InterPro" id="IPR011009">
    <property type="entry name" value="Kinase-like_dom_sf"/>
</dbReference>
<dbReference type="CDD" id="cd00180">
    <property type="entry name" value="PKc"/>
    <property type="match status" value="1"/>
</dbReference>
<dbReference type="InterPro" id="IPR008271">
    <property type="entry name" value="Ser/Thr_kinase_AS"/>
</dbReference>
<dbReference type="Proteomes" id="UP000799770">
    <property type="component" value="Unassembled WGS sequence"/>
</dbReference>
<dbReference type="PROSITE" id="PS50011">
    <property type="entry name" value="PROTEIN_KINASE_DOM"/>
    <property type="match status" value="1"/>
</dbReference>
<gene>
    <name evidence="2" type="ORF">BDV96DRAFT_651456</name>
</gene>
<dbReference type="SUPFAM" id="SSF56112">
    <property type="entry name" value="Protein kinase-like (PK-like)"/>
    <property type="match status" value="1"/>
</dbReference>
<dbReference type="GO" id="GO:0005524">
    <property type="term" value="F:ATP binding"/>
    <property type="evidence" value="ECO:0007669"/>
    <property type="project" value="InterPro"/>
</dbReference>
<organism evidence="2 3">
    <name type="scientific">Lophiotrema nucula</name>
    <dbReference type="NCBI Taxonomy" id="690887"/>
    <lineage>
        <taxon>Eukaryota</taxon>
        <taxon>Fungi</taxon>
        <taxon>Dikarya</taxon>
        <taxon>Ascomycota</taxon>
        <taxon>Pezizomycotina</taxon>
        <taxon>Dothideomycetes</taxon>
        <taxon>Pleosporomycetidae</taxon>
        <taxon>Pleosporales</taxon>
        <taxon>Lophiotremataceae</taxon>
        <taxon>Lophiotrema</taxon>
    </lineage>
</organism>
<dbReference type="Gene3D" id="1.10.510.10">
    <property type="entry name" value="Transferase(Phosphotransferase) domain 1"/>
    <property type="match status" value="1"/>
</dbReference>
<protein>
    <submittedName>
        <fullName evidence="2">Kinase-like domain-containing protein</fullName>
    </submittedName>
</protein>
<sequence>MDLTTYLKGATASKYPKLRTFFGCLVIALEYLHKHNVRHKDIKPENILVSNRKVLLADFGLSLDFTDATGSTTMSMVNGITPRYCAPEVANYEARNTKSDIWCLGVVFLEMIATLKGETTQYLDEFLKQRGSQQAFVRLNLAALPALVAHFGGLGQMSDNRALEWTQQMLSEEQKSRSTASTLATWITSPIREGESTGFCGICCVMAEEEEFSDYASE</sequence>
<dbReference type="AlphaFoldDB" id="A0A6A5YS35"/>
<dbReference type="OrthoDB" id="4062651at2759"/>
<proteinExistence type="predicted"/>
<evidence type="ECO:0000259" key="1">
    <source>
        <dbReference type="PROSITE" id="PS50011"/>
    </source>
</evidence>
<keyword evidence="2" id="KW-0808">Transferase</keyword>
<accession>A0A6A5YS35</accession>
<dbReference type="Pfam" id="PF00069">
    <property type="entry name" value="Pkinase"/>
    <property type="match status" value="1"/>
</dbReference>
<evidence type="ECO:0000313" key="3">
    <source>
        <dbReference type="Proteomes" id="UP000799770"/>
    </source>
</evidence>
<dbReference type="InterPro" id="IPR000719">
    <property type="entry name" value="Prot_kinase_dom"/>
</dbReference>
<dbReference type="GO" id="GO:0004674">
    <property type="term" value="F:protein serine/threonine kinase activity"/>
    <property type="evidence" value="ECO:0007669"/>
    <property type="project" value="TreeGrafter"/>
</dbReference>
<reference evidence="2" key="1">
    <citation type="journal article" date="2020" name="Stud. Mycol.">
        <title>101 Dothideomycetes genomes: a test case for predicting lifestyles and emergence of pathogens.</title>
        <authorList>
            <person name="Haridas S."/>
            <person name="Albert R."/>
            <person name="Binder M."/>
            <person name="Bloem J."/>
            <person name="Labutti K."/>
            <person name="Salamov A."/>
            <person name="Andreopoulos B."/>
            <person name="Baker S."/>
            <person name="Barry K."/>
            <person name="Bills G."/>
            <person name="Bluhm B."/>
            <person name="Cannon C."/>
            <person name="Castanera R."/>
            <person name="Culley D."/>
            <person name="Daum C."/>
            <person name="Ezra D."/>
            <person name="Gonzalez J."/>
            <person name="Henrissat B."/>
            <person name="Kuo A."/>
            <person name="Liang C."/>
            <person name="Lipzen A."/>
            <person name="Lutzoni F."/>
            <person name="Magnuson J."/>
            <person name="Mondo S."/>
            <person name="Nolan M."/>
            <person name="Ohm R."/>
            <person name="Pangilinan J."/>
            <person name="Park H.-J."/>
            <person name="Ramirez L."/>
            <person name="Alfaro M."/>
            <person name="Sun H."/>
            <person name="Tritt A."/>
            <person name="Yoshinaga Y."/>
            <person name="Zwiers L.-H."/>
            <person name="Turgeon B."/>
            <person name="Goodwin S."/>
            <person name="Spatafora J."/>
            <person name="Crous P."/>
            <person name="Grigoriev I."/>
        </authorList>
    </citation>
    <scope>NUCLEOTIDE SEQUENCE</scope>
    <source>
        <strain evidence="2">CBS 627.86</strain>
    </source>
</reference>
<keyword evidence="3" id="KW-1185">Reference proteome</keyword>
<dbReference type="PROSITE" id="PS00108">
    <property type="entry name" value="PROTEIN_KINASE_ST"/>
    <property type="match status" value="1"/>
</dbReference>
<dbReference type="SMART" id="SM00220">
    <property type="entry name" value="S_TKc"/>
    <property type="match status" value="1"/>
</dbReference>
<evidence type="ECO:0000313" key="2">
    <source>
        <dbReference type="EMBL" id="KAF2109886.1"/>
    </source>
</evidence>
<name>A0A6A5YS35_9PLEO</name>
<dbReference type="EMBL" id="ML977340">
    <property type="protein sequence ID" value="KAF2109886.1"/>
    <property type="molecule type" value="Genomic_DNA"/>
</dbReference>
<dbReference type="PANTHER" id="PTHR24359:SF1">
    <property type="entry name" value="INHIBITOR OF NUCLEAR FACTOR KAPPA-B KINASE EPSILON SUBUNIT HOMOLOG 1-RELATED"/>
    <property type="match status" value="1"/>
</dbReference>